<organism evidence="2 3">
    <name type="scientific">Hermanssonia centrifuga</name>
    <dbReference type="NCBI Taxonomy" id="98765"/>
    <lineage>
        <taxon>Eukaryota</taxon>
        <taxon>Fungi</taxon>
        <taxon>Dikarya</taxon>
        <taxon>Basidiomycota</taxon>
        <taxon>Agaricomycotina</taxon>
        <taxon>Agaricomycetes</taxon>
        <taxon>Polyporales</taxon>
        <taxon>Meruliaceae</taxon>
        <taxon>Hermanssonia</taxon>
    </lineage>
</organism>
<name>A0A2R6NDJ5_9APHY</name>
<dbReference type="STRING" id="98765.A0A2R6NDJ5"/>
<dbReference type="PROSITE" id="PS50097">
    <property type="entry name" value="BTB"/>
    <property type="match status" value="1"/>
</dbReference>
<keyword evidence="3" id="KW-1185">Reference proteome</keyword>
<dbReference type="Gene3D" id="3.30.710.10">
    <property type="entry name" value="Potassium Channel Kv1.1, Chain A"/>
    <property type="match status" value="1"/>
</dbReference>
<dbReference type="SMART" id="SM00225">
    <property type="entry name" value="BTB"/>
    <property type="match status" value="1"/>
</dbReference>
<evidence type="ECO:0000313" key="3">
    <source>
        <dbReference type="Proteomes" id="UP000186601"/>
    </source>
</evidence>
<evidence type="ECO:0000313" key="2">
    <source>
        <dbReference type="EMBL" id="PSR70424.1"/>
    </source>
</evidence>
<dbReference type="InterPro" id="IPR011333">
    <property type="entry name" value="SKP1/BTB/POZ_sf"/>
</dbReference>
<reference evidence="2 3" key="1">
    <citation type="submission" date="2018-02" db="EMBL/GenBank/DDBJ databases">
        <title>Genome sequence of the basidiomycete white-rot fungus Phlebia centrifuga.</title>
        <authorList>
            <person name="Granchi Z."/>
            <person name="Peng M."/>
            <person name="de Vries R.P."/>
            <person name="Hilden K."/>
            <person name="Makela M.R."/>
            <person name="Grigoriev I."/>
            <person name="Riley R."/>
        </authorList>
    </citation>
    <scope>NUCLEOTIDE SEQUENCE [LARGE SCALE GENOMIC DNA]</scope>
    <source>
        <strain evidence="2 3">FBCC195</strain>
    </source>
</reference>
<accession>A0A2R6NDJ5</accession>
<feature type="domain" description="BTB" evidence="1">
    <location>
        <begin position="19"/>
        <end position="89"/>
    </location>
</feature>
<evidence type="ECO:0000259" key="1">
    <source>
        <dbReference type="PROSITE" id="PS50097"/>
    </source>
</evidence>
<proteinExistence type="predicted"/>
<sequence length="521" mass="58835">MSEYEIYTVAPAPFDRPTAEVILRTSDDVDFYVYKAVLILSSTFFETMFSLHQPSLDDSIIHLRNGLAYPVIAVSEDSQTLEHLLRFCYPVRHPKITDLQQLDLVLEAALKYEVAVAIELLREGLHSFVHRHPLHIFAIACRHKLEPEAKLAAVQWGKGSFDDDSLDFGKTVAGASYVLEMARISAGAYHRLLSYVRTHAEISFCSWPAKPGHWHNERTPPFNQTGVDTIIRSSDNIDFRVHKVLLVLAGGESLLSQDNQEVATDGLPVFRIDAVSEVAEELLRMCYPPVISGSRFESGSFYIFKDVVYTANTYGMSAVIQAMKSVWKNAMEKSPLSMYLIAVACKWTTESLDAFQFLACAPIHELYAMELEKTTADVYHRLLKQHHHCQVIIHEVMTPYATAAEYPRTDVSNGSWRKEWAKTVDGRSTRTIPSILLTLEVERRRNGRDPRSLVDLIRRSQQMEKQVKEALSKAIVLLSHLLFEPEAIRNIFLPLLLGTQRSDLASPSEFTLTPGAVSARN</sequence>
<dbReference type="AlphaFoldDB" id="A0A2R6NDJ5"/>
<dbReference type="InterPro" id="IPR000210">
    <property type="entry name" value="BTB/POZ_dom"/>
</dbReference>
<gene>
    <name evidence="2" type="ORF">PHLCEN_2v13675</name>
</gene>
<dbReference type="SUPFAM" id="SSF54695">
    <property type="entry name" value="POZ domain"/>
    <property type="match status" value="1"/>
</dbReference>
<dbReference type="EMBL" id="MLYV02001351">
    <property type="protein sequence ID" value="PSR70424.1"/>
    <property type="molecule type" value="Genomic_DNA"/>
</dbReference>
<protein>
    <recommendedName>
        <fullName evidence="1">BTB domain-containing protein</fullName>
    </recommendedName>
</protein>
<dbReference type="Pfam" id="PF00651">
    <property type="entry name" value="BTB"/>
    <property type="match status" value="1"/>
</dbReference>
<dbReference type="Proteomes" id="UP000186601">
    <property type="component" value="Unassembled WGS sequence"/>
</dbReference>
<comment type="caution">
    <text evidence="2">The sequence shown here is derived from an EMBL/GenBank/DDBJ whole genome shotgun (WGS) entry which is preliminary data.</text>
</comment>
<dbReference type="CDD" id="cd18186">
    <property type="entry name" value="BTB_POZ_ZBTB_KLHL-like"/>
    <property type="match status" value="1"/>
</dbReference>
<dbReference type="OrthoDB" id="3357985at2759"/>